<evidence type="ECO:0000259" key="3">
    <source>
        <dbReference type="PROSITE" id="PS50042"/>
    </source>
</evidence>
<dbReference type="PANTHER" id="PTHR43065">
    <property type="entry name" value="SENSOR HISTIDINE KINASE"/>
    <property type="match status" value="1"/>
</dbReference>
<dbReference type="EC" id="2.7.13.3" evidence="2"/>
<dbReference type="PANTHER" id="PTHR43065:SF48">
    <property type="entry name" value="HISTIDINE KINASE"/>
    <property type="match status" value="1"/>
</dbReference>
<evidence type="ECO:0000256" key="1">
    <source>
        <dbReference type="ARBA" id="ARBA00000085"/>
    </source>
</evidence>
<comment type="caution">
    <text evidence="5">The sequence shown here is derived from an EMBL/GenBank/DDBJ whole genome shotgun (WGS) entry which is preliminary data.</text>
</comment>
<dbReference type="InterPro" id="IPR004358">
    <property type="entry name" value="Sig_transdc_His_kin-like_C"/>
</dbReference>
<keyword evidence="5" id="KW-0808">Transferase</keyword>
<dbReference type="PROSITE" id="PS50109">
    <property type="entry name" value="HIS_KIN"/>
    <property type="match status" value="1"/>
</dbReference>
<evidence type="ECO:0000313" key="6">
    <source>
        <dbReference type="Proteomes" id="UP000538666"/>
    </source>
</evidence>
<dbReference type="PROSITE" id="PS50042">
    <property type="entry name" value="CNMP_BINDING_3"/>
    <property type="match status" value="1"/>
</dbReference>
<dbReference type="InterPro" id="IPR018490">
    <property type="entry name" value="cNMP-bd_dom_sf"/>
</dbReference>
<dbReference type="Gene3D" id="2.60.120.10">
    <property type="entry name" value="Jelly Rolls"/>
    <property type="match status" value="1"/>
</dbReference>
<name>A0A841JUZ4_9BACT</name>
<dbReference type="Pfam" id="PF00027">
    <property type="entry name" value="cNMP_binding"/>
    <property type="match status" value="1"/>
</dbReference>
<dbReference type="Pfam" id="PF02518">
    <property type="entry name" value="HATPase_c"/>
    <property type="match status" value="1"/>
</dbReference>
<dbReference type="InterPro" id="IPR000595">
    <property type="entry name" value="cNMP-bd_dom"/>
</dbReference>
<evidence type="ECO:0000313" key="5">
    <source>
        <dbReference type="EMBL" id="MBB6142248.1"/>
    </source>
</evidence>
<dbReference type="OrthoDB" id="9784397at2"/>
<keyword evidence="6" id="KW-1185">Reference proteome</keyword>
<proteinExistence type="predicted"/>
<dbReference type="InterPro" id="IPR036890">
    <property type="entry name" value="HATPase_C_sf"/>
</dbReference>
<dbReference type="PRINTS" id="PR00344">
    <property type="entry name" value="BCTRLSENSOR"/>
</dbReference>
<dbReference type="InterPro" id="IPR014710">
    <property type="entry name" value="RmlC-like_jellyroll"/>
</dbReference>
<dbReference type="GO" id="GO:0004673">
    <property type="term" value="F:protein histidine kinase activity"/>
    <property type="evidence" value="ECO:0007669"/>
    <property type="project" value="UniProtKB-EC"/>
</dbReference>
<dbReference type="SMART" id="SM00387">
    <property type="entry name" value="HATPase_c"/>
    <property type="match status" value="1"/>
</dbReference>
<accession>A0A841JUZ4</accession>
<protein>
    <recommendedName>
        <fullName evidence="2">histidine kinase</fullName>
        <ecNumber evidence="2">2.7.13.3</ecNumber>
    </recommendedName>
</protein>
<dbReference type="Proteomes" id="UP000538666">
    <property type="component" value="Unassembled WGS sequence"/>
</dbReference>
<comment type="catalytic activity">
    <reaction evidence="1">
        <text>ATP + protein L-histidine = ADP + protein N-phospho-L-histidine.</text>
        <dbReference type="EC" id="2.7.13.3"/>
    </reaction>
</comment>
<keyword evidence="5" id="KW-0418">Kinase</keyword>
<organism evidence="5 6">
    <name type="scientific">Silvibacterium bohemicum</name>
    <dbReference type="NCBI Taxonomy" id="1577686"/>
    <lineage>
        <taxon>Bacteria</taxon>
        <taxon>Pseudomonadati</taxon>
        <taxon>Acidobacteriota</taxon>
        <taxon>Terriglobia</taxon>
        <taxon>Terriglobales</taxon>
        <taxon>Acidobacteriaceae</taxon>
        <taxon>Silvibacterium</taxon>
    </lineage>
</organism>
<dbReference type="Gene3D" id="3.30.565.10">
    <property type="entry name" value="Histidine kinase-like ATPase, C-terminal domain"/>
    <property type="match status" value="1"/>
</dbReference>
<dbReference type="EMBL" id="JACHEK010000001">
    <property type="protein sequence ID" value="MBB6142248.1"/>
    <property type="molecule type" value="Genomic_DNA"/>
</dbReference>
<dbReference type="InterPro" id="IPR005467">
    <property type="entry name" value="His_kinase_dom"/>
</dbReference>
<dbReference type="SUPFAM" id="SSF55874">
    <property type="entry name" value="ATPase domain of HSP90 chaperone/DNA topoisomerase II/histidine kinase"/>
    <property type="match status" value="1"/>
</dbReference>
<dbReference type="Gene3D" id="1.10.287.130">
    <property type="match status" value="1"/>
</dbReference>
<dbReference type="CDD" id="cd00038">
    <property type="entry name" value="CAP_ED"/>
    <property type="match status" value="1"/>
</dbReference>
<dbReference type="InterPro" id="IPR003594">
    <property type="entry name" value="HATPase_dom"/>
</dbReference>
<dbReference type="SUPFAM" id="SSF51206">
    <property type="entry name" value="cAMP-binding domain-like"/>
    <property type="match status" value="1"/>
</dbReference>
<dbReference type="RefSeq" id="WP_050057501.1">
    <property type="nucleotide sequence ID" value="NZ_JACHEK010000001.1"/>
</dbReference>
<gene>
    <name evidence="5" type="ORF">HNQ77_000186</name>
</gene>
<feature type="domain" description="Cyclic nucleotide-binding" evidence="3">
    <location>
        <begin position="36"/>
        <end position="147"/>
    </location>
</feature>
<reference evidence="5 6" key="1">
    <citation type="submission" date="2020-08" db="EMBL/GenBank/DDBJ databases">
        <title>Genomic Encyclopedia of Type Strains, Phase IV (KMG-IV): sequencing the most valuable type-strain genomes for metagenomic binning, comparative biology and taxonomic classification.</title>
        <authorList>
            <person name="Goeker M."/>
        </authorList>
    </citation>
    <scope>NUCLEOTIDE SEQUENCE [LARGE SCALE GENOMIC DNA]</scope>
    <source>
        <strain evidence="5 6">DSM 103733</strain>
    </source>
</reference>
<sequence length="482" mass="52897">MEDKQTNLSTTTVPARELYAELKQISIFQQVKEQDLDCLGTVEIATVPAGEILVETGETNLFYWVLLDGELRIVKFEADGGSSLLGALKKGDTFGEVPLLTGSPAAIVHVEAVADSRLVRVNSSGFWNLMSSCPVVRAGVLANMGRRLEAYQVLTLHREKLISLGTLAAGLMHELNNPGAAARRAASQLRENLTRLQEISLRFSESELTPEQKKCLSQLQAEALRYRKPQALSSIEQADAEDELLQWLESAGVENAWKLAPTLVQVGWQCEDIECAQHAFPREILSDALNWLESLISSMQLVGTIEESIARVTDLVVAVKKYAYDDKNRAREIDLHDSIQSTITILAHKFRHKQLTVDKFFASNMPTIQTTGTGLSQVWTNILDNAIDASPEGGKVTIRTWMEGDEACVGIADQGSGVPEEFREHIFEPFFTTKPAGVGTGLGLDIAHRIVVGQFHGKIAFDSQTGNTEFIVRLPAATPASK</sequence>
<dbReference type="SMART" id="SM00100">
    <property type="entry name" value="cNMP"/>
    <property type="match status" value="1"/>
</dbReference>
<feature type="domain" description="Histidine kinase" evidence="4">
    <location>
        <begin position="300"/>
        <end position="478"/>
    </location>
</feature>
<dbReference type="AlphaFoldDB" id="A0A841JUZ4"/>
<evidence type="ECO:0000259" key="4">
    <source>
        <dbReference type="PROSITE" id="PS50109"/>
    </source>
</evidence>
<evidence type="ECO:0000256" key="2">
    <source>
        <dbReference type="ARBA" id="ARBA00012438"/>
    </source>
</evidence>